<proteinExistence type="predicted"/>
<dbReference type="Gene3D" id="3.40.50.1820">
    <property type="entry name" value="alpha/beta hydrolase"/>
    <property type="match status" value="1"/>
</dbReference>
<dbReference type="Pfam" id="PF12697">
    <property type="entry name" value="Abhydrolase_6"/>
    <property type="match status" value="1"/>
</dbReference>
<dbReference type="Proteomes" id="UP001358417">
    <property type="component" value="Unassembled WGS sequence"/>
</dbReference>
<dbReference type="InterPro" id="IPR000073">
    <property type="entry name" value="AB_hydrolase_1"/>
</dbReference>
<name>A0AAV9NB75_9EURO</name>
<organism evidence="2 3">
    <name type="scientific">Exophiala bonariae</name>
    <dbReference type="NCBI Taxonomy" id="1690606"/>
    <lineage>
        <taxon>Eukaryota</taxon>
        <taxon>Fungi</taxon>
        <taxon>Dikarya</taxon>
        <taxon>Ascomycota</taxon>
        <taxon>Pezizomycotina</taxon>
        <taxon>Eurotiomycetes</taxon>
        <taxon>Chaetothyriomycetidae</taxon>
        <taxon>Chaetothyriales</taxon>
        <taxon>Herpotrichiellaceae</taxon>
        <taxon>Exophiala</taxon>
    </lineage>
</organism>
<feature type="domain" description="AB hydrolase-1" evidence="1">
    <location>
        <begin position="64"/>
        <end position="312"/>
    </location>
</feature>
<comment type="caution">
    <text evidence="2">The sequence shown here is derived from an EMBL/GenBank/DDBJ whole genome shotgun (WGS) entry which is preliminary data.</text>
</comment>
<dbReference type="EMBL" id="JAVRRD010000016">
    <property type="protein sequence ID" value="KAK5050742.1"/>
    <property type="molecule type" value="Genomic_DNA"/>
</dbReference>
<keyword evidence="3" id="KW-1185">Reference proteome</keyword>
<protein>
    <recommendedName>
        <fullName evidence="1">AB hydrolase-1 domain-containing protein</fullName>
    </recommendedName>
</protein>
<evidence type="ECO:0000313" key="3">
    <source>
        <dbReference type="Proteomes" id="UP001358417"/>
    </source>
</evidence>
<sequence length="340" mass="38170">MEEAYHRAKGEEEHILPLPGGRQLAYAHNGPSVSRNIVIFFAGMMSVGTAPDVPIPCRELGMHWIAPTLAGMGRSSTRDMSVPYHIGLARDISALLEHLYPSGAFDRIYVAGGSLGTVQAQMLYGAPYDIFPAGRKIVGCMLLAGFSPVKHDSKYAKELSWQNWFSFGPPSQLPFRPLQRIFRSVISSKFRRQEGAEDFLRQTIVSQMDEDERVKLGEWLQKNDRTEDEWMETATKMVMRSCENWDGFMEISDVIHSDWGFAPATLDDEHASKPILVVGSQNDHIGGSNNGWLVENYKSAKLKVIPGGHISSVYYMDEIWREMIDLDASIEVPMSRSQVL</sequence>
<dbReference type="SUPFAM" id="SSF53474">
    <property type="entry name" value="alpha/beta-Hydrolases"/>
    <property type="match status" value="1"/>
</dbReference>
<dbReference type="InterPro" id="IPR029058">
    <property type="entry name" value="AB_hydrolase_fold"/>
</dbReference>
<dbReference type="AlphaFoldDB" id="A0AAV9NB75"/>
<accession>A0AAV9NB75</accession>
<evidence type="ECO:0000259" key="1">
    <source>
        <dbReference type="Pfam" id="PF12697"/>
    </source>
</evidence>
<dbReference type="GeneID" id="89971488"/>
<gene>
    <name evidence="2" type="ORF">LTR84_003301</name>
</gene>
<dbReference type="RefSeq" id="XP_064705242.1">
    <property type="nucleotide sequence ID" value="XM_064846889.1"/>
</dbReference>
<evidence type="ECO:0000313" key="2">
    <source>
        <dbReference type="EMBL" id="KAK5050742.1"/>
    </source>
</evidence>
<reference evidence="2 3" key="1">
    <citation type="submission" date="2023-08" db="EMBL/GenBank/DDBJ databases">
        <title>Black Yeasts Isolated from many extreme environments.</title>
        <authorList>
            <person name="Coleine C."/>
            <person name="Stajich J.E."/>
            <person name="Selbmann L."/>
        </authorList>
    </citation>
    <scope>NUCLEOTIDE SEQUENCE [LARGE SCALE GENOMIC DNA]</scope>
    <source>
        <strain evidence="2 3">CCFEE 5792</strain>
    </source>
</reference>